<dbReference type="InterPro" id="IPR040238">
    <property type="entry name" value="TAL-like"/>
</dbReference>
<evidence type="ECO:0000313" key="7">
    <source>
        <dbReference type="Proteomes" id="UP001367676"/>
    </source>
</evidence>
<dbReference type="CDD" id="cd19708">
    <property type="entry name" value="bHLH_TS_dHLH3B_like"/>
    <property type="match status" value="1"/>
</dbReference>
<evidence type="ECO:0000256" key="1">
    <source>
        <dbReference type="ARBA" id="ARBA00023015"/>
    </source>
</evidence>
<evidence type="ECO:0000259" key="5">
    <source>
        <dbReference type="PROSITE" id="PS50888"/>
    </source>
</evidence>
<name>A0AAN9Y6H2_9HEMI</name>
<evidence type="ECO:0000313" key="6">
    <source>
        <dbReference type="EMBL" id="KAK7600891.1"/>
    </source>
</evidence>
<feature type="compositionally biased region" description="Acidic residues" evidence="4">
    <location>
        <begin position="32"/>
        <end position="44"/>
    </location>
</feature>
<feature type="region of interest" description="Disordered" evidence="4">
    <location>
        <begin position="1"/>
        <end position="44"/>
    </location>
</feature>
<keyword evidence="3" id="KW-0804">Transcription</keyword>
<dbReference type="PROSITE" id="PS50888">
    <property type="entry name" value="BHLH"/>
    <property type="match status" value="1"/>
</dbReference>
<comment type="caution">
    <text evidence="6">The sequence shown here is derived from an EMBL/GenBank/DDBJ whole genome shotgun (WGS) entry which is preliminary data.</text>
</comment>
<dbReference type="GO" id="GO:0000981">
    <property type="term" value="F:DNA-binding transcription factor activity, RNA polymerase II-specific"/>
    <property type="evidence" value="ECO:0007669"/>
    <property type="project" value="InterPro"/>
</dbReference>
<feature type="region of interest" description="Disordered" evidence="4">
    <location>
        <begin position="192"/>
        <end position="243"/>
    </location>
</feature>
<dbReference type="SMART" id="SM00353">
    <property type="entry name" value="HLH"/>
    <property type="match status" value="1"/>
</dbReference>
<dbReference type="InterPro" id="IPR036638">
    <property type="entry name" value="HLH_DNA-bd_sf"/>
</dbReference>
<keyword evidence="1" id="KW-0805">Transcription regulation</keyword>
<reference evidence="6 7" key="1">
    <citation type="submission" date="2024-03" db="EMBL/GenBank/DDBJ databases">
        <title>Adaptation during the transition from Ophiocordyceps entomopathogen to insect associate is accompanied by gene loss and intensified selection.</title>
        <authorList>
            <person name="Ward C.M."/>
            <person name="Onetto C.A."/>
            <person name="Borneman A.R."/>
        </authorList>
    </citation>
    <scope>NUCLEOTIDE SEQUENCE [LARGE SCALE GENOMIC DNA]</scope>
    <source>
        <strain evidence="6">AWRI1</strain>
        <tissue evidence="6">Single Adult Female</tissue>
    </source>
</reference>
<dbReference type="AlphaFoldDB" id="A0AAN9Y6H2"/>
<dbReference type="Gene3D" id="4.10.280.10">
    <property type="entry name" value="Helix-loop-helix DNA-binding domain"/>
    <property type="match status" value="1"/>
</dbReference>
<dbReference type="GO" id="GO:0046983">
    <property type="term" value="F:protein dimerization activity"/>
    <property type="evidence" value="ECO:0007669"/>
    <property type="project" value="InterPro"/>
</dbReference>
<dbReference type="Proteomes" id="UP001367676">
    <property type="component" value="Unassembled WGS sequence"/>
</dbReference>
<evidence type="ECO:0000256" key="3">
    <source>
        <dbReference type="ARBA" id="ARBA00023163"/>
    </source>
</evidence>
<dbReference type="Pfam" id="PF00010">
    <property type="entry name" value="HLH"/>
    <property type="match status" value="1"/>
</dbReference>
<organism evidence="6 7">
    <name type="scientific">Parthenolecanium corni</name>
    <dbReference type="NCBI Taxonomy" id="536013"/>
    <lineage>
        <taxon>Eukaryota</taxon>
        <taxon>Metazoa</taxon>
        <taxon>Ecdysozoa</taxon>
        <taxon>Arthropoda</taxon>
        <taxon>Hexapoda</taxon>
        <taxon>Insecta</taxon>
        <taxon>Pterygota</taxon>
        <taxon>Neoptera</taxon>
        <taxon>Paraneoptera</taxon>
        <taxon>Hemiptera</taxon>
        <taxon>Sternorrhyncha</taxon>
        <taxon>Coccoidea</taxon>
        <taxon>Coccidae</taxon>
        <taxon>Parthenolecanium</taxon>
    </lineage>
</organism>
<dbReference type="SUPFAM" id="SSF47459">
    <property type="entry name" value="HLH, helix-loop-helix DNA-binding domain"/>
    <property type="match status" value="1"/>
</dbReference>
<keyword evidence="7" id="KW-1185">Reference proteome</keyword>
<accession>A0AAN9Y6H2</accession>
<sequence length="243" mass="27135">MEYNGSADGEGTDYSTTSSPARLRKTGAQDSLSEDELVSEDLSSEEENCVCPRPRVIVRKMFTNSRERWRQQNVSGAFAELRKLVPTHPPDKKLSKNEILRMAIKYIKLLTGVLEWQETQSEWFAMHNNNNYCHYSRNFAASECNGQKFGVHATTYTKSVIKPVKCNSNEGNNISSSRRVNGRHKSQVLVMNGDTSTMNGGSSSHSSCNGYDKNAEGTNKSTKSSTHSPARSEKSENVKKKKP</sequence>
<dbReference type="FunFam" id="4.10.280.10:FF:000015">
    <property type="entry name" value="T-cell acute lymphocytic leukemia 1"/>
    <property type="match status" value="1"/>
</dbReference>
<keyword evidence="2" id="KW-0238">DNA-binding</keyword>
<evidence type="ECO:0000256" key="2">
    <source>
        <dbReference type="ARBA" id="ARBA00023125"/>
    </source>
</evidence>
<dbReference type="PANTHER" id="PTHR13864:SF15">
    <property type="entry name" value="T-CELL ACUTE LYMPHOCYTIC LEUKEMIA PROTEIN 1 HOMOLOG-RELATED"/>
    <property type="match status" value="1"/>
</dbReference>
<proteinExistence type="predicted"/>
<dbReference type="GO" id="GO:0000978">
    <property type="term" value="F:RNA polymerase II cis-regulatory region sequence-specific DNA binding"/>
    <property type="evidence" value="ECO:0007669"/>
    <property type="project" value="TreeGrafter"/>
</dbReference>
<dbReference type="InterPro" id="IPR011598">
    <property type="entry name" value="bHLH_dom"/>
</dbReference>
<feature type="compositionally biased region" description="Basic and acidic residues" evidence="4">
    <location>
        <begin position="230"/>
        <end position="243"/>
    </location>
</feature>
<dbReference type="EMBL" id="JBBCAQ010000010">
    <property type="protein sequence ID" value="KAK7600891.1"/>
    <property type="molecule type" value="Genomic_DNA"/>
</dbReference>
<feature type="compositionally biased region" description="Polar residues" evidence="4">
    <location>
        <begin position="216"/>
        <end position="229"/>
    </location>
</feature>
<evidence type="ECO:0000256" key="4">
    <source>
        <dbReference type="SAM" id="MobiDB-lite"/>
    </source>
</evidence>
<dbReference type="PANTHER" id="PTHR13864">
    <property type="entry name" value="T-CELL ACUTE LYMPHOCYTIC LEUKEMIA/STEM CELL LEUKEMIA-RELATED"/>
    <property type="match status" value="1"/>
</dbReference>
<protein>
    <recommendedName>
        <fullName evidence="5">BHLH domain-containing protein</fullName>
    </recommendedName>
</protein>
<feature type="domain" description="BHLH" evidence="5">
    <location>
        <begin position="58"/>
        <end position="110"/>
    </location>
</feature>
<gene>
    <name evidence="6" type="ORF">V9T40_008332</name>
</gene>